<organism evidence="1 3">
    <name type="scientific">Parabacteroides distasonis</name>
    <dbReference type="NCBI Taxonomy" id="823"/>
    <lineage>
        <taxon>Bacteria</taxon>
        <taxon>Pseudomonadati</taxon>
        <taxon>Bacteroidota</taxon>
        <taxon>Bacteroidia</taxon>
        <taxon>Bacteroidales</taxon>
        <taxon>Tannerellaceae</taxon>
        <taxon>Parabacteroides</taxon>
    </lineage>
</organism>
<dbReference type="OrthoDB" id="955741at2"/>
<evidence type="ECO:0000313" key="3">
    <source>
        <dbReference type="Proteomes" id="UP000095591"/>
    </source>
</evidence>
<dbReference type="Proteomes" id="UP000278164">
    <property type="component" value="Unassembled WGS sequence"/>
</dbReference>
<dbReference type="RefSeq" id="WP_022192410.1">
    <property type="nucleotide sequence ID" value="NZ_CP120353.1"/>
</dbReference>
<evidence type="ECO:0000313" key="2">
    <source>
        <dbReference type="EMBL" id="RLT74040.1"/>
    </source>
</evidence>
<evidence type="ECO:0000313" key="4">
    <source>
        <dbReference type="Proteomes" id="UP000278164"/>
    </source>
</evidence>
<dbReference type="EMBL" id="RAYI01000011">
    <property type="protein sequence ID" value="RLT74040.1"/>
    <property type="molecule type" value="Genomic_DNA"/>
</dbReference>
<sequence length="167" mass="19414">MVSLNLERINSNSPYAVTALRDSMCFRFVTDFGVIYYVSFLEDELMLSDESYQFIIANTNNRKSPRDSKLRRAIMAIVYEFFECSNTTLLYICETGDSKQSMRNRLFEFWFHSSPRKSDFAFMSADIRDADGIQNYAAIIIRLDNPNLKSIVAEFTETIQMLSQKPE</sequence>
<dbReference type="AlphaFoldDB" id="A0A173RVT0"/>
<dbReference type="Pfam" id="PF19666">
    <property type="entry name" value="DUF6169"/>
    <property type="match status" value="1"/>
</dbReference>
<protein>
    <submittedName>
        <fullName evidence="1">Uncharacterized protein</fullName>
    </submittedName>
</protein>
<dbReference type="EMBL" id="CYXP01000001">
    <property type="protein sequence ID" value="CUM81228.1"/>
    <property type="molecule type" value="Genomic_DNA"/>
</dbReference>
<name>A0A173RVT0_PARDI</name>
<evidence type="ECO:0000313" key="1">
    <source>
        <dbReference type="EMBL" id="CUM81228.1"/>
    </source>
</evidence>
<reference evidence="2 4" key="2">
    <citation type="submission" date="2018-09" db="EMBL/GenBank/DDBJ databases">
        <title>Murine metabolic-syndrome-specific gut microbial biobank.</title>
        <authorList>
            <person name="Liu C."/>
        </authorList>
    </citation>
    <scope>NUCLEOTIDE SEQUENCE [LARGE SCALE GENOMIC DNA]</scope>
    <source>
        <strain evidence="2 4">8-P5</strain>
    </source>
</reference>
<reference evidence="1 3" key="1">
    <citation type="submission" date="2015-09" db="EMBL/GenBank/DDBJ databases">
        <authorList>
            <consortium name="Pathogen Informatics"/>
        </authorList>
    </citation>
    <scope>NUCLEOTIDE SEQUENCE [LARGE SCALE GENOMIC DNA]</scope>
    <source>
        <strain evidence="1 3">2789STDY5608872</strain>
    </source>
</reference>
<accession>A0A173RVT0</accession>
<gene>
    <name evidence="2" type="ORF">D7V78_07385</name>
    <name evidence="1" type="ORF">ERS852429_00690</name>
</gene>
<dbReference type="InterPro" id="IPR046167">
    <property type="entry name" value="DUF6169"/>
</dbReference>
<proteinExistence type="predicted"/>
<dbReference type="Proteomes" id="UP000095591">
    <property type="component" value="Unassembled WGS sequence"/>
</dbReference>